<feature type="domain" description="N-acetyltransferase" evidence="3">
    <location>
        <begin position="22"/>
        <end position="184"/>
    </location>
</feature>
<dbReference type="InterPro" id="IPR016181">
    <property type="entry name" value="Acyl_CoA_acyltransferase"/>
</dbReference>
<sequence>MIIGSLPDIGAEEGSVRNGMEFIVRRASLADAEALRELYVEAAAWIREAKGIAQWQESWFTRAFIENFIGEHAVFAAMAEGRPVGCFSVQWAYEDIWGELYHEDAGYVHKLVTSRKHRGHGIGTRLLEQAAGYIREQGKSWLRLDCMADNPALNAFYVRHGLTLRGRFDGEYSAHLYEMRLDAEAR</sequence>
<reference evidence="4 5" key="1">
    <citation type="submission" date="2021-03" db="EMBL/GenBank/DDBJ databases">
        <title>Paenibacillus artemisicola MWE-103 whole genome sequence.</title>
        <authorList>
            <person name="Ham Y.J."/>
        </authorList>
    </citation>
    <scope>NUCLEOTIDE SEQUENCE [LARGE SCALE GENOMIC DNA]</scope>
    <source>
        <strain evidence="4 5">MWE-103</strain>
    </source>
</reference>
<evidence type="ECO:0000313" key="4">
    <source>
        <dbReference type="EMBL" id="MBO7742670.1"/>
    </source>
</evidence>
<accession>A0ABS3W309</accession>
<dbReference type="PROSITE" id="PS51186">
    <property type="entry name" value="GNAT"/>
    <property type="match status" value="1"/>
</dbReference>
<dbReference type="Gene3D" id="3.40.630.30">
    <property type="match status" value="1"/>
</dbReference>
<dbReference type="EMBL" id="JAGGDJ010000001">
    <property type="protein sequence ID" value="MBO7742670.1"/>
    <property type="molecule type" value="Genomic_DNA"/>
</dbReference>
<gene>
    <name evidence="4" type="ORF">I8J29_00585</name>
</gene>
<dbReference type="PANTHER" id="PTHR43877">
    <property type="entry name" value="AMINOALKYLPHOSPHONATE N-ACETYLTRANSFERASE-RELATED-RELATED"/>
    <property type="match status" value="1"/>
</dbReference>
<organism evidence="4 5">
    <name type="scientific">Paenibacillus artemisiicola</name>
    <dbReference type="NCBI Taxonomy" id="1172618"/>
    <lineage>
        <taxon>Bacteria</taxon>
        <taxon>Bacillati</taxon>
        <taxon>Bacillota</taxon>
        <taxon>Bacilli</taxon>
        <taxon>Bacillales</taxon>
        <taxon>Paenibacillaceae</taxon>
        <taxon>Paenibacillus</taxon>
    </lineage>
</organism>
<evidence type="ECO:0000259" key="3">
    <source>
        <dbReference type="PROSITE" id="PS51186"/>
    </source>
</evidence>
<keyword evidence="5" id="KW-1185">Reference proteome</keyword>
<dbReference type="RefSeq" id="WP_208845650.1">
    <property type="nucleotide sequence ID" value="NZ_JAGGDJ010000001.1"/>
</dbReference>
<evidence type="ECO:0000256" key="1">
    <source>
        <dbReference type="ARBA" id="ARBA00022679"/>
    </source>
</evidence>
<comment type="caution">
    <text evidence="4">The sequence shown here is derived from an EMBL/GenBank/DDBJ whole genome shotgun (WGS) entry which is preliminary data.</text>
</comment>
<name>A0ABS3W309_9BACL</name>
<dbReference type="InterPro" id="IPR000182">
    <property type="entry name" value="GNAT_dom"/>
</dbReference>
<dbReference type="PANTHER" id="PTHR43877:SF2">
    <property type="entry name" value="AMINOALKYLPHOSPHONATE N-ACETYLTRANSFERASE-RELATED"/>
    <property type="match status" value="1"/>
</dbReference>
<keyword evidence="1" id="KW-0808">Transferase</keyword>
<dbReference type="Pfam" id="PF00583">
    <property type="entry name" value="Acetyltransf_1"/>
    <property type="match status" value="1"/>
</dbReference>
<dbReference type="Proteomes" id="UP000670947">
    <property type="component" value="Unassembled WGS sequence"/>
</dbReference>
<dbReference type="SUPFAM" id="SSF55729">
    <property type="entry name" value="Acyl-CoA N-acyltransferases (Nat)"/>
    <property type="match status" value="1"/>
</dbReference>
<keyword evidence="2" id="KW-0012">Acyltransferase</keyword>
<dbReference type="InterPro" id="IPR050832">
    <property type="entry name" value="Bact_Acetyltransf"/>
</dbReference>
<evidence type="ECO:0000313" key="5">
    <source>
        <dbReference type="Proteomes" id="UP000670947"/>
    </source>
</evidence>
<proteinExistence type="predicted"/>
<protein>
    <submittedName>
        <fullName evidence="4">GNAT family N-acetyltransferase</fullName>
    </submittedName>
</protein>
<dbReference type="CDD" id="cd04301">
    <property type="entry name" value="NAT_SF"/>
    <property type="match status" value="1"/>
</dbReference>
<evidence type="ECO:0000256" key="2">
    <source>
        <dbReference type="ARBA" id="ARBA00023315"/>
    </source>
</evidence>